<keyword evidence="1" id="KW-0812">Transmembrane</keyword>
<sequence>MKNYLAVKIGEEFKSPFGQTKSLGDLASLIPQIGIVIAGIIVVLLLIFYGIKTIAGAGSNDPKSAAQGKQAMTMAITGFIIVVIAYWIIRIIELITGTSFLTIFPI</sequence>
<accession>A0A0G1GJM8</accession>
<evidence type="ECO:0000256" key="1">
    <source>
        <dbReference type="SAM" id="Phobius"/>
    </source>
</evidence>
<name>A0A0G1GJM8_9BACT</name>
<dbReference type="Pfam" id="PF18895">
    <property type="entry name" value="T4SS_pilin"/>
    <property type="match status" value="1"/>
</dbReference>
<dbReference type="AlphaFoldDB" id="A0A0G1GJM8"/>
<gene>
    <name evidence="2" type="ORF">UV74_C0001G0093</name>
</gene>
<dbReference type="Proteomes" id="UP000034090">
    <property type="component" value="Unassembled WGS sequence"/>
</dbReference>
<feature type="transmembrane region" description="Helical" evidence="1">
    <location>
        <begin position="29"/>
        <end position="51"/>
    </location>
</feature>
<keyword evidence="1" id="KW-1133">Transmembrane helix</keyword>
<dbReference type="InterPro" id="IPR043993">
    <property type="entry name" value="T4SS_pilin"/>
</dbReference>
<dbReference type="STRING" id="1618578.UV74_C0001G0093"/>
<proteinExistence type="predicted"/>
<organism evidence="2 3">
    <name type="scientific">Candidatus Woesebacteria bacterium GW2011_GWB1_43_14</name>
    <dbReference type="NCBI Taxonomy" id="1618578"/>
    <lineage>
        <taxon>Bacteria</taxon>
        <taxon>Candidatus Woeseibacteriota</taxon>
    </lineage>
</organism>
<evidence type="ECO:0000313" key="3">
    <source>
        <dbReference type="Proteomes" id="UP000034090"/>
    </source>
</evidence>
<keyword evidence="1" id="KW-0472">Membrane</keyword>
<reference evidence="2 3" key="1">
    <citation type="journal article" date="2015" name="Nature">
        <title>rRNA introns, odd ribosomes, and small enigmatic genomes across a large radiation of phyla.</title>
        <authorList>
            <person name="Brown C.T."/>
            <person name="Hug L.A."/>
            <person name="Thomas B.C."/>
            <person name="Sharon I."/>
            <person name="Castelle C.J."/>
            <person name="Singh A."/>
            <person name="Wilkins M.J."/>
            <person name="Williams K.H."/>
            <person name="Banfield J.F."/>
        </authorList>
    </citation>
    <scope>NUCLEOTIDE SEQUENCE [LARGE SCALE GENOMIC DNA]</scope>
</reference>
<protein>
    <recommendedName>
        <fullName evidence="4">Integral membrane protein</fullName>
    </recommendedName>
</protein>
<evidence type="ECO:0000313" key="2">
    <source>
        <dbReference type="EMBL" id="KKS98983.1"/>
    </source>
</evidence>
<evidence type="ECO:0008006" key="4">
    <source>
        <dbReference type="Google" id="ProtNLM"/>
    </source>
</evidence>
<feature type="transmembrane region" description="Helical" evidence="1">
    <location>
        <begin position="71"/>
        <end position="89"/>
    </location>
</feature>
<comment type="caution">
    <text evidence="2">The sequence shown here is derived from an EMBL/GenBank/DDBJ whole genome shotgun (WGS) entry which is preliminary data.</text>
</comment>
<dbReference type="EMBL" id="LCFQ01000001">
    <property type="protein sequence ID" value="KKS98983.1"/>
    <property type="molecule type" value="Genomic_DNA"/>
</dbReference>